<keyword evidence="3" id="KW-0560">Oxidoreductase</keyword>
<evidence type="ECO:0000256" key="2">
    <source>
        <dbReference type="ARBA" id="ARBA00022723"/>
    </source>
</evidence>
<evidence type="ECO:0000256" key="4">
    <source>
        <dbReference type="ARBA" id="ARBA00023004"/>
    </source>
</evidence>
<dbReference type="GO" id="GO:0051213">
    <property type="term" value="F:dioxygenase activity"/>
    <property type="evidence" value="ECO:0007669"/>
    <property type="project" value="UniProtKB-KW"/>
</dbReference>
<proteinExistence type="predicted"/>
<dbReference type="GO" id="GO:0046872">
    <property type="term" value="F:metal ion binding"/>
    <property type="evidence" value="ECO:0007669"/>
    <property type="project" value="UniProtKB-KW"/>
</dbReference>
<dbReference type="SUPFAM" id="SSF50022">
    <property type="entry name" value="ISP domain"/>
    <property type="match status" value="1"/>
</dbReference>
<evidence type="ECO:0000256" key="3">
    <source>
        <dbReference type="ARBA" id="ARBA00023002"/>
    </source>
</evidence>
<keyword evidence="4" id="KW-0408">Iron</keyword>
<reference evidence="7" key="1">
    <citation type="submission" date="2021-04" db="EMBL/GenBank/DDBJ databases">
        <title>Isolation of p-tert-butylphenol degrading bacteria Sphingobium phenoxybenzoativorans Tas13 from active sludge.</title>
        <authorList>
            <person name="Li Y."/>
        </authorList>
    </citation>
    <scope>NUCLEOTIDE SEQUENCE</scope>
    <source>
        <strain evidence="7">Tas13</strain>
    </source>
</reference>
<dbReference type="SUPFAM" id="SSF55961">
    <property type="entry name" value="Bet v1-like"/>
    <property type="match status" value="1"/>
</dbReference>
<dbReference type="KEGG" id="spph:KFK14_10765"/>
<feature type="domain" description="Rieske" evidence="6">
    <location>
        <begin position="8"/>
        <end position="109"/>
    </location>
</feature>
<dbReference type="Gene3D" id="2.102.10.10">
    <property type="entry name" value="Rieske [2Fe-2S] iron-sulphur domain"/>
    <property type="match status" value="1"/>
</dbReference>
<dbReference type="InterPro" id="IPR044043">
    <property type="entry name" value="VanA_C_cat"/>
</dbReference>
<dbReference type="InterPro" id="IPR017941">
    <property type="entry name" value="Rieske_2Fe-2S"/>
</dbReference>
<sequence length="352" mass="39738">MSYIKNRWYCAAWGHEVVRDPFTRTLLNEKVVLYRTEQGHPVALSNVCPHRFAPMHQGRLRGDDIECPYHGLRFSPDGACALNPHGSMIPPGLRLKSYPVIDRYAMVWIWMGEADEADPALIPEFPAHDDGGYKTVGGMIPVKGSYQLVADNLLDLSHTQFLHPILVVPDDPETRVEHDILQDGDTITTIYNQRNTRPFGFTGLIWPDAPERLDGLSGVRWDAPANMLLKLHFVSRDPGDDRELRIWGAELVTPETETSCHYFWSASRNFRLDDDVFGQQLGDAIANVFRFEDGAMIAEVQANMGDETDLIAMRPVILPTDQAAIRARRIVGKLLRAEQNRKGEPKQVMAQL</sequence>
<evidence type="ECO:0000313" key="8">
    <source>
        <dbReference type="Proteomes" id="UP000681425"/>
    </source>
</evidence>
<protein>
    <submittedName>
        <fullName evidence="7">Aromatic ring-hydroxylating dioxygenase subunit alpha</fullName>
    </submittedName>
</protein>
<evidence type="ECO:0000259" key="6">
    <source>
        <dbReference type="PROSITE" id="PS51296"/>
    </source>
</evidence>
<dbReference type="Pfam" id="PF19112">
    <property type="entry name" value="VanA_C"/>
    <property type="match status" value="1"/>
</dbReference>
<dbReference type="InterPro" id="IPR036922">
    <property type="entry name" value="Rieske_2Fe-2S_sf"/>
</dbReference>
<evidence type="ECO:0000256" key="1">
    <source>
        <dbReference type="ARBA" id="ARBA00022714"/>
    </source>
</evidence>
<dbReference type="RefSeq" id="WP_212610782.1">
    <property type="nucleotide sequence ID" value="NZ_CP073910.1"/>
</dbReference>
<dbReference type="InterPro" id="IPR050584">
    <property type="entry name" value="Cholesterol_7-desaturase"/>
</dbReference>
<dbReference type="PROSITE" id="PS51296">
    <property type="entry name" value="RIESKE"/>
    <property type="match status" value="1"/>
</dbReference>
<dbReference type="PANTHER" id="PTHR21266">
    <property type="entry name" value="IRON-SULFUR DOMAIN CONTAINING PROTEIN"/>
    <property type="match status" value="1"/>
</dbReference>
<dbReference type="GO" id="GO:0051537">
    <property type="term" value="F:2 iron, 2 sulfur cluster binding"/>
    <property type="evidence" value="ECO:0007669"/>
    <property type="project" value="UniProtKB-KW"/>
</dbReference>
<gene>
    <name evidence="7" type="ORF">KFK14_10765</name>
</gene>
<dbReference type="AlphaFoldDB" id="A0A975KAH4"/>
<name>A0A975KAH4_9SPHN</name>
<keyword evidence="2" id="KW-0479">Metal-binding</keyword>
<dbReference type="EMBL" id="CP073910">
    <property type="protein sequence ID" value="QUT07814.1"/>
    <property type="molecule type" value="Genomic_DNA"/>
</dbReference>
<keyword evidence="7" id="KW-0223">Dioxygenase</keyword>
<accession>A0A975KAH4</accession>
<evidence type="ECO:0000313" key="7">
    <source>
        <dbReference type="EMBL" id="QUT07814.1"/>
    </source>
</evidence>
<dbReference type="Gene3D" id="3.90.380.10">
    <property type="entry name" value="Naphthalene 1,2-dioxygenase Alpha Subunit, Chain A, domain 1"/>
    <property type="match status" value="1"/>
</dbReference>
<keyword evidence="5" id="KW-0411">Iron-sulfur</keyword>
<organism evidence="7 8">
    <name type="scientific">Sphingobium phenoxybenzoativorans</name>
    <dbReference type="NCBI Taxonomy" id="1592790"/>
    <lineage>
        <taxon>Bacteria</taxon>
        <taxon>Pseudomonadati</taxon>
        <taxon>Pseudomonadota</taxon>
        <taxon>Alphaproteobacteria</taxon>
        <taxon>Sphingomonadales</taxon>
        <taxon>Sphingomonadaceae</taxon>
        <taxon>Sphingobium</taxon>
    </lineage>
</organism>
<dbReference type="Proteomes" id="UP000681425">
    <property type="component" value="Chromosome"/>
</dbReference>
<keyword evidence="8" id="KW-1185">Reference proteome</keyword>
<evidence type="ECO:0000256" key="5">
    <source>
        <dbReference type="ARBA" id="ARBA00023014"/>
    </source>
</evidence>
<dbReference type="PANTHER" id="PTHR21266:SF60">
    <property type="entry name" value="3-KETOSTEROID-9-ALPHA-MONOOXYGENASE, OXYGENASE COMPONENT"/>
    <property type="match status" value="1"/>
</dbReference>
<dbReference type="Pfam" id="PF00355">
    <property type="entry name" value="Rieske"/>
    <property type="match status" value="1"/>
</dbReference>
<keyword evidence="1" id="KW-0001">2Fe-2S</keyword>